<reference evidence="3" key="2">
    <citation type="submission" date="2020-09" db="EMBL/GenBank/DDBJ databases">
        <authorList>
            <person name="Sun Q."/>
            <person name="Zhou Y."/>
        </authorList>
    </citation>
    <scope>NUCLEOTIDE SEQUENCE</scope>
    <source>
        <strain evidence="3">CGMCC 1.15758</strain>
    </source>
</reference>
<gene>
    <name evidence="3" type="ORF">GCM10010995_27590</name>
</gene>
<accession>A0A8J2Z7C9</accession>
<dbReference type="PANTHER" id="PTHR34477">
    <property type="entry name" value="UPF0213 PROTEIN YHBQ"/>
    <property type="match status" value="1"/>
</dbReference>
<evidence type="ECO:0000313" key="4">
    <source>
        <dbReference type="Proteomes" id="UP000636949"/>
    </source>
</evidence>
<evidence type="ECO:0000313" key="3">
    <source>
        <dbReference type="EMBL" id="GGG08527.1"/>
    </source>
</evidence>
<evidence type="ECO:0000256" key="1">
    <source>
        <dbReference type="ARBA" id="ARBA00007435"/>
    </source>
</evidence>
<dbReference type="EMBL" id="BMJS01000072">
    <property type="protein sequence ID" value="GGG08527.1"/>
    <property type="molecule type" value="Genomic_DNA"/>
</dbReference>
<feature type="domain" description="GIY-YIG" evidence="2">
    <location>
        <begin position="1"/>
        <end position="75"/>
    </location>
</feature>
<proteinExistence type="inferred from homology"/>
<protein>
    <recommendedName>
        <fullName evidence="2">GIY-YIG domain-containing protein</fullName>
    </recommendedName>
</protein>
<dbReference type="SUPFAM" id="SSF82771">
    <property type="entry name" value="GIY-YIG endonuclease"/>
    <property type="match status" value="1"/>
</dbReference>
<dbReference type="Proteomes" id="UP000636949">
    <property type="component" value="Unassembled WGS sequence"/>
</dbReference>
<dbReference type="InterPro" id="IPR035901">
    <property type="entry name" value="GIY-YIG_endonuc_sf"/>
</dbReference>
<dbReference type="PANTHER" id="PTHR34477:SF1">
    <property type="entry name" value="UPF0213 PROTEIN YHBQ"/>
    <property type="match status" value="1"/>
</dbReference>
<reference evidence="3" key="1">
    <citation type="journal article" date="2014" name="Int. J. Syst. Evol. Microbiol.">
        <title>Complete genome sequence of Corynebacterium casei LMG S-19264T (=DSM 44701T), isolated from a smear-ripened cheese.</title>
        <authorList>
            <consortium name="US DOE Joint Genome Institute (JGI-PGF)"/>
            <person name="Walter F."/>
            <person name="Albersmeier A."/>
            <person name="Kalinowski J."/>
            <person name="Ruckert C."/>
        </authorList>
    </citation>
    <scope>NUCLEOTIDE SEQUENCE</scope>
    <source>
        <strain evidence="3">CGMCC 1.15758</strain>
    </source>
</reference>
<name>A0A8J2Z7C9_9GAMM</name>
<sequence>MYYVYVIYSKALDNFYLGYSEDLRRRIESHKSGRSKYTSQTRDWILVYYEAYASEKLARLREAKLKRANRMRSLLYERLREELSE</sequence>
<dbReference type="InterPro" id="IPR050190">
    <property type="entry name" value="UPF0213_domain"/>
</dbReference>
<dbReference type="Pfam" id="PF01541">
    <property type="entry name" value="GIY-YIG"/>
    <property type="match status" value="1"/>
</dbReference>
<dbReference type="Gene3D" id="3.40.1440.10">
    <property type="entry name" value="GIY-YIG endonuclease"/>
    <property type="match status" value="1"/>
</dbReference>
<comment type="similarity">
    <text evidence="1">Belongs to the UPF0213 family.</text>
</comment>
<dbReference type="PROSITE" id="PS50164">
    <property type="entry name" value="GIY_YIG"/>
    <property type="match status" value="1"/>
</dbReference>
<comment type="caution">
    <text evidence="3">The sequence shown here is derived from an EMBL/GenBank/DDBJ whole genome shotgun (WGS) entry which is preliminary data.</text>
</comment>
<dbReference type="AlphaFoldDB" id="A0A8J2Z7C9"/>
<dbReference type="CDD" id="cd10449">
    <property type="entry name" value="GIY-YIG_SLX1_like"/>
    <property type="match status" value="1"/>
</dbReference>
<keyword evidence="4" id="KW-1185">Reference proteome</keyword>
<organism evidence="3 4">
    <name type="scientific">Cysteiniphilum litorale</name>
    <dbReference type="NCBI Taxonomy" id="2056700"/>
    <lineage>
        <taxon>Bacteria</taxon>
        <taxon>Pseudomonadati</taxon>
        <taxon>Pseudomonadota</taxon>
        <taxon>Gammaproteobacteria</taxon>
        <taxon>Thiotrichales</taxon>
        <taxon>Fastidiosibacteraceae</taxon>
        <taxon>Cysteiniphilum</taxon>
    </lineage>
</organism>
<dbReference type="InterPro" id="IPR000305">
    <property type="entry name" value="GIY-YIG_endonuc"/>
</dbReference>
<evidence type="ECO:0000259" key="2">
    <source>
        <dbReference type="PROSITE" id="PS50164"/>
    </source>
</evidence>